<evidence type="ECO:0000313" key="1">
    <source>
        <dbReference type="EMBL" id="OOR92361.1"/>
    </source>
</evidence>
<dbReference type="STRING" id="34060.B0181_01900"/>
<comment type="caution">
    <text evidence="1">The sequence shown here is derived from an EMBL/GenBank/DDBJ whole genome shotgun (WGS) entry which is preliminary data.</text>
</comment>
<dbReference type="Proteomes" id="UP000190435">
    <property type="component" value="Unassembled WGS sequence"/>
</dbReference>
<protein>
    <submittedName>
        <fullName evidence="1">Uncharacterized protein</fullName>
    </submittedName>
</protein>
<proteinExistence type="predicted"/>
<evidence type="ECO:0000313" key="2">
    <source>
        <dbReference type="Proteomes" id="UP000190435"/>
    </source>
</evidence>
<keyword evidence="2" id="KW-1185">Reference proteome</keyword>
<gene>
    <name evidence="1" type="ORF">B0181_01900</name>
</gene>
<sequence>MALAWFKIWQISLYNFIHNLPKRQNAPKGEFCPIFKHQQGKSCTIFSNQQEKQPFYNGNLRIICHNRPKMR</sequence>
<accession>A0A1T0AAP3</accession>
<organism evidence="1 2">
    <name type="scientific">Moraxella caviae</name>
    <dbReference type="NCBI Taxonomy" id="34060"/>
    <lineage>
        <taxon>Bacteria</taxon>
        <taxon>Pseudomonadati</taxon>
        <taxon>Pseudomonadota</taxon>
        <taxon>Gammaproteobacteria</taxon>
        <taxon>Moraxellales</taxon>
        <taxon>Moraxellaceae</taxon>
        <taxon>Moraxella</taxon>
    </lineage>
</organism>
<name>A0A1T0AAP3_9GAMM</name>
<dbReference type="AlphaFoldDB" id="A0A1T0AAP3"/>
<reference evidence="1 2" key="1">
    <citation type="submission" date="2017-02" db="EMBL/GenBank/DDBJ databases">
        <title>Draft genome sequence of Moraxella caviae CCUG 355 type strain.</title>
        <authorList>
            <person name="Engstrom-Jakobsson H."/>
            <person name="Salva-Serra F."/>
            <person name="Thorell K."/>
            <person name="Gonzales-Siles L."/>
            <person name="Karlsson R."/>
            <person name="Boulund F."/>
            <person name="Engstrand L."/>
            <person name="Moore E."/>
        </authorList>
    </citation>
    <scope>NUCLEOTIDE SEQUENCE [LARGE SCALE GENOMIC DNA]</scope>
    <source>
        <strain evidence="1 2">CCUG 355</strain>
    </source>
</reference>
<dbReference type="EMBL" id="MUXU01000015">
    <property type="protein sequence ID" value="OOR92361.1"/>
    <property type="molecule type" value="Genomic_DNA"/>
</dbReference>